<dbReference type="GO" id="GO:0005634">
    <property type="term" value="C:nucleus"/>
    <property type="evidence" value="ECO:0007669"/>
    <property type="project" value="TreeGrafter"/>
</dbReference>
<dbReference type="AlphaFoldDB" id="A0A444US32"/>
<dbReference type="GO" id="GO:0046854">
    <property type="term" value="P:phosphatidylinositol phosphate biosynthetic process"/>
    <property type="evidence" value="ECO:0007669"/>
    <property type="project" value="TreeGrafter"/>
</dbReference>
<dbReference type="GO" id="GO:0005737">
    <property type="term" value="C:cytoplasm"/>
    <property type="evidence" value="ECO:0007669"/>
    <property type="project" value="TreeGrafter"/>
</dbReference>
<comment type="similarity">
    <text evidence="1 4">Belongs to the inositol phosphokinase (IPK) family.</text>
</comment>
<comment type="caution">
    <text evidence="6">The sequence shown here is derived from an EMBL/GenBank/DDBJ whole genome shotgun (WGS) entry which is preliminary data.</text>
</comment>
<keyword evidence="7" id="KW-1185">Reference proteome</keyword>
<feature type="region of interest" description="Disordered" evidence="5">
    <location>
        <begin position="171"/>
        <end position="217"/>
    </location>
</feature>
<keyword evidence="3 4" id="KW-0418">Kinase</keyword>
<dbReference type="SUPFAM" id="SSF56104">
    <property type="entry name" value="SAICAR synthase-like"/>
    <property type="match status" value="1"/>
</dbReference>
<evidence type="ECO:0000256" key="1">
    <source>
        <dbReference type="ARBA" id="ARBA00007374"/>
    </source>
</evidence>
<dbReference type="InterPro" id="IPR038286">
    <property type="entry name" value="IPK_sf"/>
</dbReference>
<evidence type="ECO:0000313" key="6">
    <source>
        <dbReference type="EMBL" id="RXM90985.1"/>
    </source>
</evidence>
<evidence type="ECO:0000313" key="7">
    <source>
        <dbReference type="Proteomes" id="UP000289886"/>
    </source>
</evidence>
<gene>
    <name evidence="6" type="ORF">EOD39_21648</name>
</gene>
<dbReference type="Proteomes" id="UP000289886">
    <property type="component" value="Unassembled WGS sequence"/>
</dbReference>
<evidence type="ECO:0000256" key="4">
    <source>
        <dbReference type="RuleBase" id="RU363090"/>
    </source>
</evidence>
<evidence type="ECO:0000256" key="3">
    <source>
        <dbReference type="ARBA" id="ARBA00022777"/>
    </source>
</evidence>
<protein>
    <recommendedName>
        <fullName evidence="4">Kinase</fullName>
        <ecNumber evidence="4">2.7.-.-</ecNumber>
    </recommendedName>
</protein>
<dbReference type="Gene3D" id="3.30.470.160">
    <property type="entry name" value="Inositol polyphosphate kinase"/>
    <property type="match status" value="1"/>
</dbReference>
<proteinExistence type="inferred from homology"/>
<dbReference type="GO" id="GO:0032958">
    <property type="term" value="P:inositol phosphate biosynthetic process"/>
    <property type="evidence" value="ECO:0007669"/>
    <property type="project" value="InterPro"/>
</dbReference>
<dbReference type="PANTHER" id="PTHR12400:SF105">
    <property type="entry name" value="KINASE"/>
    <property type="match status" value="1"/>
</dbReference>
<dbReference type="GO" id="GO:0000828">
    <property type="term" value="F:inositol hexakisphosphate kinase activity"/>
    <property type="evidence" value="ECO:0007669"/>
    <property type="project" value="TreeGrafter"/>
</dbReference>
<dbReference type="EC" id="2.7.-.-" evidence="4"/>
<sequence>MGDCLRPFVPAYHGVTSRGDELYVKMEDLLSGLEAPVIMDCKMGVRTYLEDELTKARLKPSLRSDLYQKMLKVDPAAPSAEEHAQGGVTKPRYMQWRETMSSTATLGFRIEGITMDSGKILKDFKKTRTKEQIIEALLAFTKRDTAVLEGNREDGYLIGLAQLRRAVRETLERASQPEPEPESQKLSRTVQETLQRATPEPTPETGPQGPDPHTKEP</sequence>
<evidence type="ECO:0000256" key="5">
    <source>
        <dbReference type="SAM" id="MobiDB-lite"/>
    </source>
</evidence>
<keyword evidence="2 4" id="KW-0808">Transferase</keyword>
<accession>A0A444US32</accession>
<dbReference type="Pfam" id="PF03770">
    <property type="entry name" value="IPK"/>
    <property type="match status" value="1"/>
</dbReference>
<evidence type="ECO:0000256" key="2">
    <source>
        <dbReference type="ARBA" id="ARBA00022679"/>
    </source>
</evidence>
<reference evidence="6 7" key="1">
    <citation type="submission" date="2019-01" db="EMBL/GenBank/DDBJ databases">
        <title>Draft Genome and Complete Hox-Cluster Characterization of the Sterlet Sturgeon (Acipenser ruthenus).</title>
        <authorList>
            <person name="Wei Q."/>
        </authorList>
    </citation>
    <scope>NUCLEOTIDE SEQUENCE [LARGE SCALE GENOMIC DNA]</scope>
    <source>
        <strain evidence="6">WHYD16114868_AA</strain>
        <tissue evidence="6">Blood</tissue>
    </source>
</reference>
<feature type="compositionally biased region" description="Polar residues" evidence="5">
    <location>
        <begin position="184"/>
        <end position="196"/>
    </location>
</feature>
<dbReference type="EMBL" id="SCEB01011203">
    <property type="protein sequence ID" value="RXM90985.1"/>
    <property type="molecule type" value="Genomic_DNA"/>
</dbReference>
<dbReference type="PANTHER" id="PTHR12400">
    <property type="entry name" value="INOSITOL POLYPHOSPHATE KINASE"/>
    <property type="match status" value="1"/>
</dbReference>
<organism evidence="6 7">
    <name type="scientific">Acipenser ruthenus</name>
    <name type="common">Sterlet sturgeon</name>
    <dbReference type="NCBI Taxonomy" id="7906"/>
    <lineage>
        <taxon>Eukaryota</taxon>
        <taxon>Metazoa</taxon>
        <taxon>Chordata</taxon>
        <taxon>Craniata</taxon>
        <taxon>Vertebrata</taxon>
        <taxon>Euteleostomi</taxon>
        <taxon>Actinopterygii</taxon>
        <taxon>Chondrostei</taxon>
        <taxon>Acipenseriformes</taxon>
        <taxon>Acipenseridae</taxon>
        <taxon>Acipenser</taxon>
    </lineage>
</organism>
<dbReference type="InterPro" id="IPR005522">
    <property type="entry name" value="IPK"/>
</dbReference>
<name>A0A444US32_ACIRT</name>